<gene>
    <name evidence="3" type="ORF">GLW07_03990</name>
</gene>
<dbReference type="Pfam" id="PF00990">
    <property type="entry name" value="GGDEF"/>
    <property type="match status" value="1"/>
</dbReference>
<dbReference type="Gene3D" id="3.30.70.270">
    <property type="match status" value="1"/>
</dbReference>
<dbReference type="EMBL" id="WMEY01000001">
    <property type="protein sequence ID" value="MYL62515.1"/>
    <property type="molecule type" value="Genomic_DNA"/>
</dbReference>
<sequence>MKRVENEVNVRTQNDHSIETILSLFRWVFLVIAGGYYYFLLQGTSLSFLVLFLFGVVYMTIAEFALHRTPLNSKRYQYMTKLSVVFDYVAFLWLIALTGGAESSLFPIAYLIILHVSVYWKFIGGMVAALLLGGGYTGVLIFSGYSFTGEGLVGYLLDFMFLIFIGLLGGIIVSRERMMRSKNTQLEDIARKDFLTELYNHRSFQEDLRYCAEEGNPVLVVLSDIDYFKAVNDQFGHMVGDQVLRKIGDIFKKQIGTSGRAYRYGGEELAILLDATNIEEAKERLETIQLAIRNTTFTADGDRFSITMSFGTALFPFENGMTPCLKLADERLYLAKKQGRNIIYWYDQYIDKSSRLRP</sequence>
<evidence type="ECO:0000313" key="4">
    <source>
        <dbReference type="Proteomes" id="UP000447833"/>
    </source>
</evidence>
<dbReference type="InterPro" id="IPR029787">
    <property type="entry name" value="Nucleotide_cyclase"/>
</dbReference>
<dbReference type="SMART" id="SM00267">
    <property type="entry name" value="GGDEF"/>
    <property type="match status" value="1"/>
</dbReference>
<organism evidence="3 4">
    <name type="scientific">Guptibacillus hwajinpoensis</name>
    <dbReference type="NCBI Taxonomy" id="208199"/>
    <lineage>
        <taxon>Bacteria</taxon>
        <taxon>Bacillati</taxon>
        <taxon>Bacillota</taxon>
        <taxon>Bacilli</taxon>
        <taxon>Bacillales</taxon>
        <taxon>Guptibacillaceae</taxon>
        <taxon>Guptibacillus</taxon>
    </lineage>
</organism>
<keyword evidence="1" id="KW-1133">Transmembrane helix</keyword>
<reference evidence="3 4" key="1">
    <citation type="submission" date="2019-11" db="EMBL/GenBank/DDBJ databases">
        <title>Genome sequences of 17 halophilic strains isolated from different environments.</title>
        <authorList>
            <person name="Furrow R.E."/>
        </authorList>
    </citation>
    <scope>NUCLEOTIDE SEQUENCE [LARGE SCALE GENOMIC DNA]</scope>
    <source>
        <strain evidence="3 4">22506_14_FS</strain>
    </source>
</reference>
<dbReference type="PANTHER" id="PTHR45138:SF9">
    <property type="entry name" value="DIGUANYLATE CYCLASE DGCM-RELATED"/>
    <property type="match status" value="1"/>
</dbReference>
<dbReference type="InterPro" id="IPR050469">
    <property type="entry name" value="Diguanylate_Cyclase"/>
</dbReference>
<dbReference type="GO" id="GO:0052621">
    <property type="term" value="F:diguanylate cyclase activity"/>
    <property type="evidence" value="ECO:0007669"/>
    <property type="project" value="TreeGrafter"/>
</dbReference>
<dbReference type="InterPro" id="IPR000160">
    <property type="entry name" value="GGDEF_dom"/>
</dbReference>
<dbReference type="SUPFAM" id="SSF55073">
    <property type="entry name" value="Nucleotide cyclase"/>
    <property type="match status" value="1"/>
</dbReference>
<evidence type="ECO:0000259" key="2">
    <source>
        <dbReference type="PROSITE" id="PS50887"/>
    </source>
</evidence>
<dbReference type="AlphaFoldDB" id="A0A845EVY1"/>
<dbReference type="CDD" id="cd01949">
    <property type="entry name" value="GGDEF"/>
    <property type="match status" value="1"/>
</dbReference>
<keyword evidence="1" id="KW-0472">Membrane</keyword>
<dbReference type="NCBIfam" id="TIGR00254">
    <property type="entry name" value="GGDEF"/>
    <property type="match status" value="1"/>
</dbReference>
<accession>A0A845EVY1</accession>
<protein>
    <submittedName>
        <fullName evidence="3">Diguanylate cyclase</fullName>
    </submittedName>
</protein>
<feature type="transmembrane region" description="Helical" evidence="1">
    <location>
        <begin position="21"/>
        <end position="40"/>
    </location>
</feature>
<dbReference type="PROSITE" id="PS50887">
    <property type="entry name" value="GGDEF"/>
    <property type="match status" value="1"/>
</dbReference>
<proteinExistence type="predicted"/>
<dbReference type="RefSeq" id="WP_160918324.1">
    <property type="nucleotide sequence ID" value="NZ_WMEY01000001.1"/>
</dbReference>
<feature type="domain" description="GGDEF" evidence="2">
    <location>
        <begin position="216"/>
        <end position="348"/>
    </location>
</feature>
<feature type="transmembrane region" description="Helical" evidence="1">
    <location>
        <begin position="46"/>
        <end position="66"/>
    </location>
</feature>
<dbReference type="Proteomes" id="UP000447833">
    <property type="component" value="Unassembled WGS sequence"/>
</dbReference>
<name>A0A845EVY1_9BACL</name>
<feature type="transmembrane region" description="Helical" evidence="1">
    <location>
        <begin position="153"/>
        <end position="173"/>
    </location>
</feature>
<comment type="caution">
    <text evidence="3">The sequence shown here is derived from an EMBL/GenBank/DDBJ whole genome shotgun (WGS) entry which is preliminary data.</text>
</comment>
<dbReference type="PANTHER" id="PTHR45138">
    <property type="entry name" value="REGULATORY COMPONENTS OF SENSORY TRANSDUCTION SYSTEM"/>
    <property type="match status" value="1"/>
</dbReference>
<feature type="transmembrane region" description="Helical" evidence="1">
    <location>
        <begin position="127"/>
        <end position="147"/>
    </location>
</feature>
<evidence type="ECO:0000256" key="1">
    <source>
        <dbReference type="SAM" id="Phobius"/>
    </source>
</evidence>
<dbReference type="InterPro" id="IPR043128">
    <property type="entry name" value="Rev_trsase/Diguanyl_cyclase"/>
</dbReference>
<evidence type="ECO:0000313" key="3">
    <source>
        <dbReference type="EMBL" id="MYL62515.1"/>
    </source>
</evidence>
<keyword evidence="1" id="KW-0812">Transmembrane</keyword>
<dbReference type="FunFam" id="3.30.70.270:FF:000001">
    <property type="entry name" value="Diguanylate cyclase domain protein"/>
    <property type="match status" value="1"/>
</dbReference>